<accession>A0AAN7Y2W2</accession>
<reference evidence="1 2" key="2">
    <citation type="journal article" date="2023" name="Mol. Biol. Evol.">
        <title>Genomics of Secondarily Temperate Adaptation in the Only Non-Antarctic Icefish.</title>
        <authorList>
            <person name="Rivera-Colon A.G."/>
            <person name="Rayamajhi N."/>
            <person name="Minhas B.F."/>
            <person name="Madrigal G."/>
            <person name="Bilyk K.T."/>
            <person name="Yoon V."/>
            <person name="Hune M."/>
            <person name="Gregory S."/>
            <person name="Cheng C.H.C."/>
            <person name="Catchen J.M."/>
        </authorList>
    </citation>
    <scope>NUCLEOTIDE SEQUENCE [LARGE SCALE GENOMIC DNA]</scope>
    <source>
        <strain evidence="1">JMC-PN-2008</strain>
    </source>
</reference>
<dbReference type="EMBL" id="JAUZQC010000005">
    <property type="protein sequence ID" value="KAK5871644.1"/>
    <property type="molecule type" value="Genomic_DNA"/>
</dbReference>
<evidence type="ECO:0000313" key="2">
    <source>
        <dbReference type="Proteomes" id="UP001346869"/>
    </source>
</evidence>
<proteinExistence type="predicted"/>
<dbReference type="AlphaFoldDB" id="A0AAN7Y2W2"/>
<gene>
    <name evidence="1" type="ORF">PBY51_004511</name>
</gene>
<evidence type="ECO:0000313" key="1">
    <source>
        <dbReference type="EMBL" id="KAK5871644.1"/>
    </source>
</evidence>
<organism evidence="1 2">
    <name type="scientific">Eleginops maclovinus</name>
    <name type="common">Patagonian blennie</name>
    <name type="synonym">Eleginus maclovinus</name>
    <dbReference type="NCBI Taxonomy" id="56733"/>
    <lineage>
        <taxon>Eukaryota</taxon>
        <taxon>Metazoa</taxon>
        <taxon>Chordata</taxon>
        <taxon>Craniata</taxon>
        <taxon>Vertebrata</taxon>
        <taxon>Euteleostomi</taxon>
        <taxon>Actinopterygii</taxon>
        <taxon>Neopterygii</taxon>
        <taxon>Teleostei</taxon>
        <taxon>Neoteleostei</taxon>
        <taxon>Acanthomorphata</taxon>
        <taxon>Eupercaria</taxon>
        <taxon>Perciformes</taxon>
        <taxon>Notothenioidei</taxon>
        <taxon>Eleginopidae</taxon>
        <taxon>Eleginops</taxon>
    </lineage>
</organism>
<comment type="caution">
    <text evidence="1">The sequence shown here is derived from an EMBL/GenBank/DDBJ whole genome shotgun (WGS) entry which is preliminary data.</text>
</comment>
<keyword evidence="2" id="KW-1185">Reference proteome</keyword>
<reference evidence="1 2" key="1">
    <citation type="journal article" date="2023" name="Genes (Basel)">
        <title>Chromosome-Level Genome Assembly and Circadian Gene Repertoire of the Patagonia Blennie Eleginops maclovinus-The Closest Ancestral Proxy of Antarctic Cryonotothenioids.</title>
        <authorList>
            <person name="Cheng C.C."/>
            <person name="Rivera-Colon A.G."/>
            <person name="Minhas B.F."/>
            <person name="Wilson L."/>
            <person name="Rayamajhi N."/>
            <person name="Vargas-Chacoff L."/>
            <person name="Catchen J.M."/>
        </authorList>
    </citation>
    <scope>NUCLEOTIDE SEQUENCE [LARGE SCALE GENOMIC DNA]</scope>
    <source>
        <strain evidence="1">JMC-PN-2008</strain>
    </source>
</reference>
<sequence>MASHSAAKTSGWRCEEQPGLSMQLKEFAIPADEPLHKHARFKKSHPQAELQRPSSYVMQTDCMQDSPSGCCRCFSD</sequence>
<protein>
    <submittedName>
        <fullName evidence="1">Uncharacterized protein</fullName>
    </submittedName>
</protein>
<name>A0AAN7Y2W2_ELEMC</name>
<dbReference type="Proteomes" id="UP001346869">
    <property type="component" value="Unassembled WGS sequence"/>
</dbReference>